<reference evidence="2 3" key="1">
    <citation type="journal article" date="2016" name="Nat. Commun.">
        <title>Thousands of microbial genomes shed light on interconnected biogeochemical processes in an aquifer system.</title>
        <authorList>
            <person name="Anantharaman K."/>
            <person name="Brown C.T."/>
            <person name="Hug L.A."/>
            <person name="Sharon I."/>
            <person name="Castelle C.J."/>
            <person name="Probst A.J."/>
            <person name="Thomas B.C."/>
            <person name="Singh A."/>
            <person name="Wilkins M.J."/>
            <person name="Karaoz U."/>
            <person name="Brodie E.L."/>
            <person name="Williams K.H."/>
            <person name="Hubbard S.S."/>
            <person name="Banfield J.F."/>
        </authorList>
    </citation>
    <scope>NUCLEOTIDE SEQUENCE [LARGE SCALE GENOMIC DNA]</scope>
</reference>
<accession>A0A1G2HXQ1</accession>
<keyword evidence="1" id="KW-0812">Transmembrane</keyword>
<sequence>MPYRGFNNLLSQNTWYLDPQWWAIAVALFLGTGILQSLMKGFWKPKIQPNDEPIRTSQTVGDITFVYQRLVIKNIGSVGAKNVRVLLIYEKAPENFIPIPLNWTHWNKSSRDIPRGEPAYIDLLRKPGSYPNYQFCWAFDVGFSTESILIDFKPELGNIRLEFFDDHGKVGNIKLQFSAKEDKLKVTS</sequence>
<comment type="caution">
    <text evidence="2">The sequence shown here is derived from an EMBL/GenBank/DDBJ whole genome shotgun (WGS) entry which is preliminary data.</text>
</comment>
<gene>
    <name evidence="2" type="ORF">A3D34_02770</name>
</gene>
<dbReference type="EMBL" id="MHOQ01000007">
    <property type="protein sequence ID" value="OGZ67336.1"/>
    <property type="molecule type" value="Genomic_DNA"/>
</dbReference>
<organism evidence="2 3">
    <name type="scientific">Candidatus Staskawiczbacteria bacterium RIFCSPHIGHO2_02_FULL_33_16</name>
    <dbReference type="NCBI Taxonomy" id="1802204"/>
    <lineage>
        <taxon>Bacteria</taxon>
        <taxon>Candidatus Staskawicziibacteriota</taxon>
    </lineage>
</organism>
<evidence type="ECO:0000313" key="3">
    <source>
        <dbReference type="Proteomes" id="UP000179183"/>
    </source>
</evidence>
<protein>
    <submittedName>
        <fullName evidence="2">Uncharacterized protein</fullName>
    </submittedName>
</protein>
<dbReference type="AlphaFoldDB" id="A0A1G2HXQ1"/>
<evidence type="ECO:0000313" key="2">
    <source>
        <dbReference type="EMBL" id="OGZ67336.1"/>
    </source>
</evidence>
<dbReference type="Proteomes" id="UP000179183">
    <property type="component" value="Unassembled WGS sequence"/>
</dbReference>
<name>A0A1G2HXQ1_9BACT</name>
<proteinExistence type="predicted"/>
<feature type="transmembrane region" description="Helical" evidence="1">
    <location>
        <begin position="20"/>
        <end position="39"/>
    </location>
</feature>
<evidence type="ECO:0000256" key="1">
    <source>
        <dbReference type="SAM" id="Phobius"/>
    </source>
</evidence>
<keyword evidence="1" id="KW-1133">Transmembrane helix</keyword>
<keyword evidence="1" id="KW-0472">Membrane</keyword>